<evidence type="ECO:0000313" key="2">
    <source>
        <dbReference type="EMBL" id="BAM83108.1"/>
    </source>
</evidence>
<dbReference type="HOGENOM" id="CLU_013933_3_1_1"/>
<dbReference type="AlphaFoldDB" id="M1VMB0"/>
<dbReference type="eggNOG" id="KOG1299">
    <property type="taxonomic scope" value="Eukaryota"/>
</dbReference>
<accession>M1VMB0</accession>
<reference evidence="2 3" key="2">
    <citation type="journal article" date="2007" name="BMC Biol.">
        <title>A 100%-complete sequence reveals unusually simple genomic features in the hot-spring red alga Cyanidioschyzon merolae.</title>
        <authorList>
            <person name="Nozaki H."/>
            <person name="Takano H."/>
            <person name="Misumi O."/>
            <person name="Terasawa K."/>
            <person name="Matsuzaki M."/>
            <person name="Maruyama S."/>
            <person name="Nishida K."/>
            <person name="Yagisawa F."/>
            <person name="Yoshida Y."/>
            <person name="Fujiwara T."/>
            <person name="Takio S."/>
            <person name="Tamura K."/>
            <person name="Chung S.J."/>
            <person name="Nakamura S."/>
            <person name="Kuroiwa H."/>
            <person name="Tanaka K."/>
            <person name="Sato N."/>
            <person name="Kuroiwa T."/>
        </authorList>
    </citation>
    <scope>NUCLEOTIDE SEQUENCE [LARGE SCALE GENOMIC DNA]</scope>
    <source>
        <strain evidence="2 3">10D</strain>
    </source>
</reference>
<dbReference type="Gramene" id="CMT090CT">
    <property type="protein sequence ID" value="CMT090CT"/>
    <property type="gene ID" value="CMT090C"/>
</dbReference>
<dbReference type="InterPro" id="IPR027482">
    <property type="entry name" value="Sec1-like_dom2"/>
</dbReference>
<dbReference type="KEGG" id="cme:CYME_CMT090C"/>
<dbReference type="OrthoDB" id="10266265at2759"/>
<dbReference type="EMBL" id="AP006502">
    <property type="protein sequence ID" value="BAM83108.1"/>
    <property type="molecule type" value="Genomic_DNA"/>
</dbReference>
<dbReference type="Pfam" id="PF00995">
    <property type="entry name" value="Sec1"/>
    <property type="match status" value="1"/>
</dbReference>
<dbReference type="PIRSF" id="PIRSF005715">
    <property type="entry name" value="VPS45_Sec1"/>
    <property type="match status" value="1"/>
</dbReference>
<evidence type="ECO:0000313" key="3">
    <source>
        <dbReference type="Proteomes" id="UP000007014"/>
    </source>
</evidence>
<dbReference type="GeneID" id="16997838"/>
<dbReference type="Proteomes" id="UP000007014">
    <property type="component" value="Chromosome 20"/>
</dbReference>
<sequence>MNFESASRFYRSRITAPKGLKALVLDADTLPTFATLLTQTEALREDFVLVEKLENLVQEPARDRQVYVTGIVVGRPSTETLLALRRELAQPHFGAYHIFLVNLIRRTLLEDLADADASLESVVHVEEIYFDFLPWSPWVATGGGLCDAPVQNEPRLPVAGLAPHQLTLDRQLDTLFSILVSLKQKPASLRVLRSFRSCRALAERLAVRIDQESRLWEVPATDPSPGTSPLSAHGAGSKRCLVVILDRREDPVTPLLTQWTYEAMLHQFFGIRAGRVRIPTTLEGKDPPHAAAPQEQEYIVLPESDDFYAANRYATFGDIGEAVHRLVASFQERRHAALAHVTDAARQDAALADPTAVAPGIDIATNGDYDATDTERMTQILEFFPEFRRQSQLASKHVALISALSQQVKERALLQMSQIEQDVVSRDAEQEHLRRFRDWVRLVADGKASTLGMRSARLADAWRLAALLALRYESTRPELLQQVKRLLHEQLQMPSSELAALDMLLQTCGSKHRSLDLFGNRDLFARAKNTLRRGFSASVDNQYIQHEPLLAQVMEDAARGRLPTDTFEELLPSASADGSPFSVVIVYVIGGITAEETRMTAAFQGDTTARIGSRRDFQSIPKGTTFYVAGDLMHTPGSFRERYALSRAL</sequence>
<protein>
    <submittedName>
        <fullName evidence="2">Probable vacuolar protein-sorting protein VPS45</fullName>
    </submittedName>
</protein>
<comment type="similarity">
    <text evidence="1">Belongs to the STXBP/unc-18/SEC1 family.</text>
</comment>
<dbReference type="OMA" id="VQVTRHC"/>
<dbReference type="Gene3D" id="3.40.50.2060">
    <property type="match status" value="1"/>
</dbReference>
<dbReference type="RefSeq" id="XP_005539144.1">
    <property type="nucleotide sequence ID" value="XM_005539087.1"/>
</dbReference>
<proteinExistence type="inferred from homology"/>
<dbReference type="PANTHER" id="PTHR11679">
    <property type="entry name" value="VESICLE PROTEIN SORTING-ASSOCIATED"/>
    <property type="match status" value="1"/>
</dbReference>
<name>M1VMB0_CYAM1</name>
<evidence type="ECO:0000256" key="1">
    <source>
        <dbReference type="ARBA" id="ARBA00009884"/>
    </source>
</evidence>
<dbReference type="SUPFAM" id="SSF56815">
    <property type="entry name" value="Sec1/munc18-like (SM) proteins"/>
    <property type="match status" value="1"/>
</dbReference>
<dbReference type="Gene3D" id="3.90.830.10">
    <property type="entry name" value="Syntaxin Binding Protein 1, Chain A, domain 2"/>
    <property type="match status" value="1"/>
</dbReference>
<keyword evidence="3" id="KW-1185">Reference proteome</keyword>
<organism evidence="2 3">
    <name type="scientific">Cyanidioschyzon merolae (strain NIES-3377 / 10D)</name>
    <name type="common">Unicellular red alga</name>
    <dbReference type="NCBI Taxonomy" id="280699"/>
    <lineage>
        <taxon>Eukaryota</taxon>
        <taxon>Rhodophyta</taxon>
        <taxon>Bangiophyceae</taxon>
        <taxon>Cyanidiales</taxon>
        <taxon>Cyanidiaceae</taxon>
        <taxon>Cyanidioschyzon</taxon>
    </lineage>
</organism>
<dbReference type="Gene3D" id="3.40.50.1910">
    <property type="match status" value="1"/>
</dbReference>
<reference evidence="2 3" key="1">
    <citation type="journal article" date="2004" name="Nature">
        <title>Genome sequence of the ultrasmall unicellular red alga Cyanidioschyzon merolae 10D.</title>
        <authorList>
            <person name="Matsuzaki M."/>
            <person name="Misumi O."/>
            <person name="Shin-i T."/>
            <person name="Maruyama S."/>
            <person name="Takahara M."/>
            <person name="Miyagishima S."/>
            <person name="Mori T."/>
            <person name="Nishida K."/>
            <person name="Yagisawa F."/>
            <person name="Nishida K."/>
            <person name="Yoshida Y."/>
            <person name="Nishimura Y."/>
            <person name="Nakao S."/>
            <person name="Kobayashi T."/>
            <person name="Momoyama Y."/>
            <person name="Higashiyama T."/>
            <person name="Minoda A."/>
            <person name="Sano M."/>
            <person name="Nomoto H."/>
            <person name="Oishi K."/>
            <person name="Hayashi H."/>
            <person name="Ohta F."/>
            <person name="Nishizaka S."/>
            <person name="Haga S."/>
            <person name="Miura S."/>
            <person name="Morishita T."/>
            <person name="Kabeya Y."/>
            <person name="Terasawa K."/>
            <person name="Suzuki Y."/>
            <person name="Ishii Y."/>
            <person name="Asakawa S."/>
            <person name="Takano H."/>
            <person name="Ohta N."/>
            <person name="Kuroiwa H."/>
            <person name="Tanaka K."/>
            <person name="Shimizu N."/>
            <person name="Sugano S."/>
            <person name="Sato N."/>
            <person name="Nozaki H."/>
            <person name="Ogasawara N."/>
            <person name="Kohara Y."/>
            <person name="Kuroiwa T."/>
        </authorList>
    </citation>
    <scope>NUCLEOTIDE SEQUENCE [LARGE SCALE GENOMIC DNA]</scope>
    <source>
        <strain evidence="2 3">10D</strain>
    </source>
</reference>
<dbReference type="InterPro" id="IPR043127">
    <property type="entry name" value="Sec-1-like_dom3a"/>
</dbReference>
<dbReference type="Gene3D" id="1.25.40.60">
    <property type="match status" value="1"/>
</dbReference>
<dbReference type="STRING" id="280699.M1VMB0"/>
<dbReference type="InterPro" id="IPR043154">
    <property type="entry name" value="Sec-1-like_dom1"/>
</dbReference>
<gene>
    <name evidence="2" type="ORF">CYME_CMT090C</name>
</gene>
<dbReference type="InterPro" id="IPR001619">
    <property type="entry name" value="Sec1-like"/>
</dbReference>
<dbReference type="GO" id="GO:0016192">
    <property type="term" value="P:vesicle-mediated transport"/>
    <property type="evidence" value="ECO:0007669"/>
    <property type="project" value="InterPro"/>
</dbReference>
<dbReference type="InterPro" id="IPR036045">
    <property type="entry name" value="Sec1-like_sf"/>
</dbReference>